<dbReference type="EMBL" id="HBIQ01058782">
    <property type="protein sequence ID" value="CAE0565711.1"/>
    <property type="molecule type" value="Transcribed_RNA"/>
</dbReference>
<gene>
    <name evidence="1" type="ORF">SACU0126_LOCUS18654</name>
</gene>
<organism evidence="1">
    <name type="scientific">Strombidinopsis acuminata</name>
    <dbReference type="NCBI Taxonomy" id="141414"/>
    <lineage>
        <taxon>Eukaryota</taxon>
        <taxon>Sar</taxon>
        <taxon>Alveolata</taxon>
        <taxon>Ciliophora</taxon>
        <taxon>Intramacronucleata</taxon>
        <taxon>Spirotrichea</taxon>
        <taxon>Choreotrichia</taxon>
        <taxon>Choreotrichida</taxon>
        <taxon>Strombidinopsidae</taxon>
        <taxon>Strombidinopsis</taxon>
    </lineage>
</organism>
<proteinExistence type="predicted"/>
<reference evidence="1" key="1">
    <citation type="submission" date="2021-01" db="EMBL/GenBank/DDBJ databases">
        <authorList>
            <person name="Corre E."/>
            <person name="Pelletier E."/>
            <person name="Niang G."/>
            <person name="Scheremetjew M."/>
            <person name="Finn R."/>
            <person name="Kale V."/>
            <person name="Holt S."/>
            <person name="Cochrane G."/>
            <person name="Meng A."/>
            <person name="Brown T."/>
            <person name="Cohen L."/>
        </authorList>
    </citation>
    <scope>NUCLEOTIDE SEQUENCE</scope>
    <source>
        <strain evidence="1">SPMC142</strain>
    </source>
</reference>
<name>A0A7S3SVZ8_9SPIT</name>
<protein>
    <submittedName>
        <fullName evidence="1">Uncharacterized protein</fullName>
    </submittedName>
</protein>
<sequence length="131" mass="14290">MSFGAYARFARCRVPHLSPWARNVNVRIQMGGMHRGLASTSLMRLAAEPRPINGFVEQRSSVPSGIGRLCVGEDADIGDNSDAQVLAFIISSITELDTNVANSHVEMLDRSVFGINPCMSFATTLCKTCNW</sequence>
<evidence type="ECO:0000313" key="1">
    <source>
        <dbReference type="EMBL" id="CAE0565711.1"/>
    </source>
</evidence>
<accession>A0A7S3SVZ8</accession>
<dbReference type="AlphaFoldDB" id="A0A7S3SVZ8"/>